<dbReference type="PATRIC" id="fig|190192.8.peg.356"/>
<comment type="similarity">
    <text evidence="2">Belongs to the EIF-2B alpha/beta/delta subunits family. MtnA subfamily.</text>
</comment>
<sequence length="328" mass="36146">MKPVSAFKTLTLRVYWDEARFEVLDQTELPDREVWRECTSYEDAAEAIENMRVRGAPLIGAVAALGAWVAYERDEDYGEAIERLRNTRPTARNLFWALERMEEAKNPRKEAERILREDVEVNRELGDHGAELLPDECTVLTHCNAGALACVDWGTALGVVRSAVFNMSKEVEVIATETRPVQQGARLTCWELSRDGIPVTLIADTAVGYVLASGKVDAIIVGADRIALDGSVANKIGTYQIAVLADRHDVPFYVAAPTSTIDPETETGEDIPIEHRSEDEVKNVRGVRVAPEDVPALNPAFDVTPPELIDAIITEKGVVEPQEVADLV</sequence>
<dbReference type="PaxDb" id="190192-MK0335"/>
<feature type="binding site" evidence="2">
    <location>
        <position position="183"/>
    </location>
    <ligand>
        <name>substrate</name>
    </ligand>
</feature>
<comment type="function">
    <text evidence="2">Catalyzes the interconversion of methylthioribose-1-phosphate (MTR-1-P) into methylthioribulose-1-phosphate (MTRu-1-P).</text>
</comment>
<dbReference type="PANTHER" id="PTHR43475">
    <property type="entry name" value="METHYLTHIORIBOSE-1-PHOSPHATE ISOMERASE"/>
    <property type="match status" value="1"/>
</dbReference>
<keyword evidence="2" id="KW-0028">Amino-acid biosynthesis</keyword>
<feature type="binding site" evidence="2">
    <location>
        <begin position="234"/>
        <end position="235"/>
    </location>
    <ligand>
        <name>substrate</name>
    </ligand>
</feature>
<dbReference type="EC" id="5.3.1.23" evidence="2"/>
<evidence type="ECO:0000256" key="1">
    <source>
        <dbReference type="ARBA" id="ARBA00023235"/>
    </source>
</evidence>
<evidence type="ECO:0000313" key="3">
    <source>
        <dbReference type="EMBL" id="AAM01550.1"/>
    </source>
</evidence>
<evidence type="ECO:0000256" key="2">
    <source>
        <dbReference type="HAMAP-Rule" id="MF_01678"/>
    </source>
</evidence>
<dbReference type="InterPro" id="IPR042529">
    <property type="entry name" value="IF_2B-like_C"/>
</dbReference>
<dbReference type="Proteomes" id="UP000001826">
    <property type="component" value="Chromosome"/>
</dbReference>
<feature type="binding site" evidence="2">
    <location>
        <begin position="54"/>
        <end position="56"/>
    </location>
    <ligand>
        <name>substrate</name>
    </ligand>
</feature>
<proteinExistence type="inferred from homology"/>
<accession>Q8TYG4</accession>
<dbReference type="NCBIfam" id="NF004326">
    <property type="entry name" value="PRK05720.1"/>
    <property type="match status" value="1"/>
</dbReference>
<keyword evidence="3" id="KW-0396">Initiation factor</keyword>
<comment type="catalytic activity">
    <reaction evidence="2">
        <text>5-(methylsulfanyl)-alpha-D-ribose 1-phosphate = 5-(methylsulfanyl)-D-ribulose 1-phosphate</text>
        <dbReference type="Rhea" id="RHEA:19989"/>
        <dbReference type="ChEBI" id="CHEBI:58533"/>
        <dbReference type="ChEBI" id="CHEBI:58548"/>
        <dbReference type="EC" id="5.3.1.23"/>
    </reaction>
</comment>
<dbReference type="NCBIfam" id="TIGR00512">
    <property type="entry name" value="salvage_mtnA"/>
    <property type="match status" value="1"/>
</dbReference>
<dbReference type="EnsemblBacteria" id="AAM01550">
    <property type="protein sequence ID" value="AAM01550"/>
    <property type="gene ID" value="MK0335"/>
</dbReference>
<feature type="site" description="Transition state stabilizer" evidence="2">
    <location>
        <position position="143"/>
    </location>
</feature>
<dbReference type="Gene3D" id="1.20.120.420">
    <property type="entry name" value="translation initiation factor eif-2b, domain 1"/>
    <property type="match status" value="1"/>
</dbReference>
<keyword evidence="1 2" id="KW-0413">Isomerase</keyword>
<evidence type="ECO:0000313" key="4">
    <source>
        <dbReference type="Proteomes" id="UP000001826"/>
    </source>
</evidence>
<gene>
    <name evidence="3" type="primary">gcn3</name>
    <name evidence="3" type="ordered locus">MK0335</name>
</gene>
<dbReference type="PANTHER" id="PTHR43475:SF1">
    <property type="entry name" value="METHYLTHIORIBOSE-1-PHOSPHATE ISOMERASE"/>
    <property type="match status" value="1"/>
</dbReference>
<keyword evidence="4" id="KW-1185">Reference proteome</keyword>
<dbReference type="InParanoid" id="Q8TYG4"/>
<dbReference type="HOGENOM" id="CLU_016218_1_2_2"/>
<organism evidence="3 4">
    <name type="scientific">Methanopyrus kandleri (strain AV19 / DSM 6324 / JCM 9639 / NBRC 100938)</name>
    <dbReference type="NCBI Taxonomy" id="190192"/>
    <lineage>
        <taxon>Archaea</taxon>
        <taxon>Methanobacteriati</taxon>
        <taxon>Methanobacteriota</taxon>
        <taxon>Methanomada group</taxon>
        <taxon>Methanopyri</taxon>
        <taxon>Methanopyrales</taxon>
        <taxon>Methanopyraceae</taxon>
        <taxon>Methanopyrus</taxon>
    </lineage>
</organism>
<dbReference type="InterPro" id="IPR005251">
    <property type="entry name" value="IF-M1Pi"/>
</dbReference>
<dbReference type="InterPro" id="IPR027363">
    <property type="entry name" value="M1Pi_N"/>
</dbReference>
<dbReference type="FunFam" id="1.20.120.420:FF:000003">
    <property type="entry name" value="Methylthioribose-1-phosphate isomerase"/>
    <property type="match status" value="1"/>
</dbReference>
<dbReference type="AlphaFoldDB" id="Q8TYG4"/>
<keyword evidence="3" id="KW-0648">Protein biosynthesis</keyword>
<dbReference type="Pfam" id="PF01008">
    <property type="entry name" value="IF-2B"/>
    <property type="match status" value="1"/>
</dbReference>
<dbReference type="GO" id="GO:0019509">
    <property type="term" value="P:L-methionine salvage from methylthioadenosine"/>
    <property type="evidence" value="ECO:0007669"/>
    <property type="project" value="UniProtKB-UniRule"/>
</dbReference>
<dbReference type="FunFam" id="3.40.50.10470:FF:000006">
    <property type="entry name" value="Methylthioribose-1-phosphate isomerase"/>
    <property type="match status" value="1"/>
</dbReference>
<dbReference type="KEGG" id="mka:MK0335"/>
<dbReference type="STRING" id="190192.MK0335"/>
<keyword evidence="2" id="KW-0486">Methionine biosynthesis</keyword>
<dbReference type="EMBL" id="AE009439">
    <property type="protein sequence ID" value="AAM01550.1"/>
    <property type="molecule type" value="Genomic_DNA"/>
</dbReference>
<dbReference type="InterPro" id="IPR000649">
    <property type="entry name" value="IF-2B-related"/>
</dbReference>
<dbReference type="Gene3D" id="3.40.50.10470">
    <property type="entry name" value="Translation initiation factor eif-2b, domain 2"/>
    <property type="match status" value="1"/>
</dbReference>
<reference evidence="3 4" key="1">
    <citation type="journal article" date="2002" name="Proc. Natl. Acad. Sci. U.S.A.">
        <title>The complete genome of hyperthermophile Methanopyrus kandleri AV19 and monophyly of archaeal methanogens.</title>
        <authorList>
            <person name="Slesarev A.I."/>
            <person name="Mezhevaya K.V."/>
            <person name="Makarova K.S."/>
            <person name="Polushin N.N."/>
            <person name="Shcherbinina O.V."/>
            <person name="Shakhova V.V."/>
            <person name="Belova G.I."/>
            <person name="Aravind L."/>
            <person name="Natale D.A."/>
            <person name="Rogozin I.B."/>
            <person name="Tatusov R.L."/>
            <person name="Wolf Y.I."/>
            <person name="Stetter K.O."/>
            <person name="Malykh A.G."/>
            <person name="Koonin E.V."/>
            <person name="Kozyavkin S.A."/>
        </authorList>
    </citation>
    <scope>NUCLEOTIDE SEQUENCE [LARGE SCALE GENOMIC DNA]</scope>
    <source>
        <strain evidence="4">AV19 / DSM 6324 / JCM 9639 / NBRC 100938</strain>
    </source>
</reference>
<dbReference type="GO" id="GO:0046523">
    <property type="term" value="F:S-methyl-5-thioribose-1-phosphate isomerase activity"/>
    <property type="evidence" value="ECO:0007669"/>
    <property type="project" value="UniProtKB-UniRule"/>
</dbReference>
<dbReference type="NCBIfam" id="TIGR00524">
    <property type="entry name" value="eIF-2B_rel"/>
    <property type="match status" value="1"/>
</dbReference>
<dbReference type="InterPro" id="IPR011559">
    <property type="entry name" value="Initiation_fac_2B_a/b/d"/>
</dbReference>
<name>Q8TYG4_METKA</name>
<dbReference type="SUPFAM" id="SSF100950">
    <property type="entry name" value="NagB/RpiA/CoA transferase-like"/>
    <property type="match status" value="1"/>
</dbReference>
<dbReference type="FunCoup" id="Q8TYG4">
    <property type="interactions" value="178"/>
</dbReference>
<feature type="active site" description="Proton donor" evidence="2">
    <location>
        <position position="224"/>
    </location>
</feature>
<dbReference type="GO" id="GO:0003743">
    <property type="term" value="F:translation initiation factor activity"/>
    <property type="evidence" value="ECO:0007669"/>
    <property type="project" value="UniProtKB-KW"/>
</dbReference>
<feature type="binding site" evidence="2">
    <location>
        <position position="88"/>
    </location>
    <ligand>
        <name>substrate</name>
    </ligand>
</feature>
<protein>
    <recommendedName>
        <fullName evidence="2">Putative methylthioribose-1-phosphate isomerase</fullName>
        <shortName evidence="2">M1Pi</shortName>
        <shortName evidence="2">MTR-1-P isomerase</shortName>
        <ecNumber evidence="2">5.3.1.23</ecNumber>
    </recommendedName>
    <alternativeName>
        <fullName evidence="2">MTNA-like protein</fullName>
        <shortName evidence="2">aMTNA</shortName>
    </alternativeName>
    <alternativeName>
        <fullName evidence="2">S-methyl-5-thioribose-1-phosphate isomerase</fullName>
    </alternativeName>
</protein>
<dbReference type="HAMAP" id="MF_01678">
    <property type="entry name" value="Salvage_MtnA"/>
    <property type="match status" value="1"/>
</dbReference>
<dbReference type="InterPro" id="IPR037171">
    <property type="entry name" value="NagB/RpiA_transferase-like"/>
</dbReference>